<evidence type="ECO:0000256" key="1">
    <source>
        <dbReference type="ARBA" id="ARBA00022823"/>
    </source>
</evidence>
<feature type="domain" description="Lipoyl-binding" evidence="2">
    <location>
        <begin position="5"/>
        <end position="80"/>
    </location>
</feature>
<proteinExistence type="predicted"/>
<dbReference type="GO" id="GO:0045254">
    <property type="term" value="C:pyruvate dehydrogenase complex"/>
    <property type="evidence" value="ECO:0007669"/>
    <property type="project" value="InterPro"/>
</dbReference>
<dbReference type="PANTHER" id="PTHR23151:SF90">
    <property type="entry name" value="DIHYDROLIPOYLLYSINE-RESIDUE ACETYLTRANSFERASE COMPONENT OF PYRUVATE DEHYDROGENASE COMPLEX, MITOCHONDRIAL-RELATED"/>
    <property type="match status" value="1"/>
</dbReference>
<dbReference type="InterPro" id="IPR011053">
    <property type="entry name" value="Single_hybrid_motif"/>
</dbReference>
<dbReference type="InterPro" id="IPR003016">
    <property type="entry name" value="2-oxoA_DH_lipoyl-BS"/>
</dbReference>
<dbReference type="PROSITE" id="PS50968">
    <property type="entry name" value="BIOTINYL_LIPOYL"/>
    <property type="match status" value="1"/>
</dbReference>
<dbReference type="InterPro" id="IPR045257">
    <property type="entry name" value="E2/Pdx1"/>
</dbReference>
<feature type="non-terminal residue" evidence="3">
    <location>
        <position position="172"/>
    </location>
</feature>
<dbReference type="GO" id="GO:0006086">
    <property type="term" value="P:pyruvate decarboxylation to acetyl-CoA"/>
    <property type="evidence" value="ECO:0007669"/>
    <property type="project" value="InterPro"/>
</dbReference>
<dbReference type="SUPFAM" id="SSF51230">
    <property type="entry name" value="Single hybrid motif"/>
    <property type="match status" value="1"/>
</dbReference>
<gene>
    <name evidence="3" type="ORF">METZ01_LOCUS94302</name>
</gene>
<organism evidence="3">
    <name type="scientific">marine metagenome</name>
    <dbReference type="NCBI Taxonomy" id="408172"/>
    <lineage>
        <taxon>unclassified sequences</taxon>
        <taxon>metagenomes</taxon>
        <taxon>ecological metagenomes</taxon>
    </lineage>
</organism>
<sequence length="172" mass="18788">MKQNIIPILMPKWGLTMEEGQVNEWLVKEGAEISVGDEIIEVETDKISGVVEATDAGLLRRCLAENATIYPVKSLLGVLADSSVLDAEIETFIEAYEIPDSGEEDAEESGPQYLYTEVDGLRVRYADRGSGDSVVLLLHGFGGDLDNWLFNLDALADKHRVLALDLPGHGES</sequence>
<dbReference type="CDD" id="cd06849">
    <property type="entry name" value="lipoyl_domain"/>
    <property type="match status" value="1"/>
</dbReference>
<dbReference type="PROSITE" id="PS00189">
    <property type="entry name" value="LIPOYL"/>
    <property type="match status" value="1"/>
</dbReference>
<dbReference type="InterPro" id="IPR000073">
    <property type="entry name" value="AB_hydrolase_1"/>
</dbReference>
<reference evidence="3" key="1">
    <citation type="submission" date="2018-05" db="EMBL/GenBank/DDBJ databases">
        <authorList>
            <person name="Lanie J.A."/>
            <person name="Ng W.-L."/>
            <person name="Kazmierczak K.M."/>
            <person name="Andrzejewski T.M."/>
            <person name="Davidsen T.M."/>
            <person name="Wayne K.J."/>
            <person name="Tettelin H."/>
            <person name="Glass J.I."/>
            <person name="Rusch D."/>
            <person name="Podicherti R."/>
            <person name="Tsui H.-C.T."/>
            <person name="Winkler M.E."/>
        </authorList>
    </citation>
    <scope>NUCLEOTIDE SEQUENCE</scope>
</reference>
<evidence type="ECO:0000313" key="3">
    <source>
        <dbReference type="EMBL" id="SVA41448.1"/>
    </source>
</evidence>
<dbReference type="AlphaFoldDB" id="A0A381VNW8"/>
<dbReference type="EMBL" id="UINC01009238">
    <property type="protein sequence ID" value="SVA41448.1"/>
    <property type="molecule type" value="Genomic_DNA"/>
</dbReference>
<dbReference type="Pfam" id="PF00561">
    <property type="entry name" value="Abhydrolase_1"/>
    <property type="match status" value="1"/>
</dbReference>
<name>A0A381VNW8_9ZZZZ</name>
<accession>A0A381VNW8</accession>
<dbReference type="Gene3D" id="3.40.50.1820">
    <property type="entry name" value="alpha/beta hydrolase"/>
    <property type="match status" value="1"/>
</dbReference>
<dbReference type="Gene3D" id="2.40.50.100">
    <property type="match status" value="1"/>
</dbReference>
<dbReference type="PANTHER" id="PTHR23151">
    <property type="entry name" value="DIHYDROLIPOAMIDE ACETYL/SUCCINYL-TRANSFERASE-RELATED"/>
    <property type="match status" value="1"/>
</dbReference>
<protein>
    <recommendedName>
        <fullName evidence="2">Lipoyl-binding domain-containing protein</fullName>
    </recommendedName>
</protein>
<evidence type="ECO:0000259" key="2">
    <source>
        <dbReference type="PROSITE" id="PS50968"/>
    </source>
</evidence>
<dbReference type="Pfam" id="PF00364">
    <property type="entry name" value="Biotin_lipoyl"/>
    <property type="match status" value="1"/>
</dbReference>
<dbReference type="SUPFAM" id="SSF53474">
    <property type="entry name" value="alpha/beta-Hydrolases"/>
    <property type="match status" value="1"/>
</dbReference>
<dbReference type="InterPro" id="IPR029058">
    <property type="entry name" value="AB_hydrolase_fold"/>
</dbReference>
<dbReference type="InterPro" id="IPR000089">
    <property type="entry name" value="Biotin_lipoyl"/>
</dbReference>
<keyword evidence="1" id="KW-0450">Lipoyl</keyword>